<dbReference type="EMBL" id="JACEIK010005103">
    <property type="protein sequence ID" value="MCE0480713.1"/>
    <property type="molecule type" value="Genomic_DNA"/>
</dbReference>
<dbReference type="Proteomes" id="UP000823775">
    <property type="component" value="Unassembled WGS sequence"/>
</dbReference>
<sequence length="104" mass="11993">MAPKPSKGKGVASSSHGSKRSRRANKEKNEDVSLPQQQLRRFGLHWITKQEGKKWFKEHKESNSHYLFIDKESLASEFPHAVDRLHTLSLVFVFNDQGECNLNM</sequence>
<keyword evidence="3" id="KW-1185">Reference proteome</keyword>
<evidence type="ECO:0000313" key="2">
    <source>
        <dbReference type="EMBL" id="MCE0480713.1"/>
    </source>
</evidence>
<name>A0ABS8VM89_DATST</name>
<reference evidence="2 3" key="1">
    <citation type="journal article" date="2021" name="BMC Genomics">
        <title>Datura genome reveals duplications of psychoactive alkaloid biosynthetic genes and high mutation rate following tissue culture.</title>
        <authorList>
            <person name="Rajewski A."/>
            <person name="Carter-House D."/>
            <person name="Stajich J."/>
            <person name="Litt A."/>
        </authorList>
    </citation>
    <scope>NUCLEOTIDE SEQUENCE [LARGE SCALE GENOMIC DNA]</scope>
    <source>
        <strain evidence="2">AR-01</strain>
    </source>
</reference>
<accession>A0ABS8VM89</accession>
<gene>
    <name evidence="2" type="ORF">HAX54_037805</name>
</gene>
<evidence type="ECO:0000313" key="3">
    <source>
        <dbReference type="Proteomes" id="UP000823775"/>
    </source>
</evidence>
<evidence type="ECO:0000256" key="1">
    <source>
        <dbReference type="SAM" id="MobiDB-lite"/>
    </source>
</evidence>
<feature type="region of interest" description="Disordered" evidence="1">
    <location>
        <begin position="1"/>
        <end position="36"/>
    </location>
</feature>
<feature type="non-terminal residue" evidence="2">
    <location>
        <position position="104"/>
    </location>
</feature>
<proteinExistence type="predicted"/>
<organism evidence="2 3">
    <name type="scientific">Datura stramonium</name>
    <name type="common">Jimsonweed</name>
    <name type="synonym">Common thornapple</name>
    <dbReference type="NCBI Taxonomy" id="4076"/>
    <lineage>
        <taxon>Eukaryota</taxon>
        <taxon>Viridiplantae</taxon>
        <taxon>Streptophyta</taxon>
        <taxon>Embryophyta</taxon>
        <taxon>Tracheophyta</taxon>
        <taxon>Spermatophyta</taxon>
        <taxon>Magnoliopsida</taxon>
        <taxon>eudicotyledons</taxon>
        <taxon>Gunneridae</taxon>
        <taxon>Pentapetalae</taxon>
        <taxon>asterids</taxon>
        <taxon>lamiids</taxon>
        <taxon>Solanales</taxon>
        <taxon>Solanaceae</taxon>
        <taxon>Solanoideae</taxon>
        <taxon>Datureae</taxon>
        <taxon>Datura</taxon>
    </lineage>
</organism>
<protein>
    <submittedName>
        <fullName evidence="2">Uncharacterized protein</fullName>
    </submittedName>
</protein>
<comment type="caution">
    <text evidence="2">The sequence shown here is derived from an EMBL/GenBank/DDBJ whole genome shotgun (WGS) entry which is preliminary data.</text>
</comment>